<dbReference type="Proteomes" id="UP001369082">
    <property type="component" value="Unassembled WGS sequence"/>
</dbReference>
<accession>A0ABU9GT42</accession>
<sequence length="158" mass="18125">MNNPIKSAINQLSNNALSKKALQKQYDVIANANLFDEEYYQVPASESDLYEDKLSHFLNVGWKANLDPSPYFSCQYYLYKNPDVAEEGINPLVHYIINGEKESRSPNVHFNPFDYLALNPDLAELESTLLFHYIQFGINEGRVFREKPLINQGETASE</sequence>
<dbReference type="RefSeq" id="WP_341598621.1">
    <property type="nucleotide sequence ID" value="NZ_JBAKAZ010000059.1"/>
</dbReference>
<keyword evidence="2" id="KW-1185">Reference proteome</keyword>
<proteinExistence type="predicted"/>
<evidence type="ECO:0000313" key="1">
    <source>
        <dbReference type="EMBL" id="MEL0630493.1"/>
    </source>
</evidence>
<comment type="caution">
    <text evidence="1">The sequence shown here is derived from an EMBL/GenBank/DDBJ whole genome shotgun (WGS) entry which is preliminary data.</text>
</comment>
<dbReference type="EMBL" id="JBAKAZ010000059">
    <property type="protein sequence ID" value="MEL0630493.1"/>
    <property type="molecule type" value="Genomic_DNA"/>
</dbReference>
<protein>
    <submittedName>
        <fullName evidence="1">Uncharacterized protein</fullName>
    </submittedName>
</protein>
<reference evidence="1 2" key="1">
    <citation type="submission" date="2024-02" db="EMBL/GenBank/DDBJ databases">
        <title>Bacteria isolated from the canopy kelp, Nereocystis luetkeana.</title>
        <authorList>
            <person name="Pfister C.A."/>
            <person name="Younker I.T."/>
            <person name="Light S.H."/>
        </authorList>
    </citation>
    <scope>NUCLEOTIDE SEQUENCE [LARGE SCALE GENOMIC DNA]</scope>
    <source>
        <strain evidence="1 2">TI.1.05</strain>
    </source>
</reference>
<name>A0ABU9GT42_9GAMM</name>
<gene>
    <name evidence="1" type="ORF">V6256_12825</name>
</gene>
<organism evidence="1 2">
    <name type="scientific">Psychromonas aquatilis</name>
    <dbReference type="NCBI Taxonomy" id="2005072"/>
    <lineage>
        <taxon>Bacteria</taxon>
        <taxon>Pseudomonadati</taxon>
        <taxon>Pseudomonadota</taxon>
        <taxon>Gammaproteobacteria</taxon>
        <taxon>Alteromonadales</taxon>
        <taxon>Psychromonadaceae</taxon>
        <taxon>Psychromonas</taxon>
    </lineage>
</organism>
<evidence type="ECO:0000313" key="2">
    <source>
        <dbReference type="Proteomes" id="UP001369082"/>
    </source>
</evidence>